<organism evidence="2 3">
    <name type="scientific">Ganoderma sinense ZZ0214-1</name>
    <dbReference type="NCBI Taxonomy" id="1077348"/>
    <lineage>
        <taxon>Eukaryota</taxon>
        <taxon>Fungi</taxon>
        <taxon>Dikarya</taxon>
        <taxon>Basidiomycota</taxon>
        <taxon>Agaricomycotina</taxon>
        <taxon>Agaricomycetes</taxon>
        <taxon>Polyporales</taxon>
        <taxon>Polyporaceae</taxon>
        <taxon>Ganoderma</taxon>
    </lineage>
</organism>
<name>A0A2G8SGT6_9APHY</name>
<reference evidence="2 3" key="1">
    <citation type="journal article" date="2015" name="Sci. Rep.">
        <title>Chromosome-level genome map provides insights into diverse defense mechanisms in the medicinal fungus Ganoderma sinense.</title>
        <authorList>
            <person name="Zhu Y."/>
            <person name="Xu J."/>
            <person name="Sun C."/>
            <person name="Zhou S."/>
            <person name="Xu H."/>
            <person name="Nelson D.R."/>
            <person name="Qian J."/>
            <person name="Song J."/>
            <person name="Luo H."/>
            <person name="Xiang L."/>
            <person name="Li Y."/>
            <person name="Xu Z."/>
            <person name="Ji A."/>
            <person name="Wang L."/>
            <person name="Lu S."/>
            <person name="Hayward A."/>
            <person name="Sun W."/>
            <person name="Li X."/>
            <person name="Schwartz D.C."/>
            <person name="Wang Y."/>
            <person name="Chen S."/>
        </authorList>
    </citation>
    <scope>NUCLEOTIDE SEQUENCE [LARGE SCALE GENOMIC DNA]</scope>
    <source>
        <strain evidence="2 3">ZZ0214-1</strain>
    </source>
</reference>
<evidence type="ECO:0000313" key="2">
    <source>
        <dbReference type="EMBL" id="PIL32778.1"/>
    </source>
</evidence>
<proteinExistence type="predicted"/>
<dbReference type="AlphaFoldDB" id="A0A2G8SGT6"/>
<accession>A0A2G8SGT6</accession>
<feature type="region of interest" description="Disordered" evidence="1">
    <location>
        <begin position="1"/>
        <end position="43"/>
    </location>
</feature>
<evidence type="ECO:0000256" key="1">
    <source>
        <dbReference type="SAM" id="MobiDB-lite"/>
    </source>
</evidence>
<dbReference type="EMBL" id="AYKW01000009">
    <property type="protein sequence ID" value="PIL32778.1"/>
    <property type="molecule type" value="Genomic_DNA"/>
</dbReference>
<dbReference type="OrthoDB" id="3222238at2759"/>
<gene>
    <name evidence="2" type="ORF">GSI_04895</name>
</gene>
<keyword evidence="3" id="KW-1185">Reference proteome</keyword>
<protein>
    <submittedName>
        <fullName evidence="2">Uncharacterized protein</fullName>
    </submittedName>
</protein>
<evidence type="ECO:0000313" key="3">
    <source>
        <dbReference type="Proteomes" id="UP000230002"/>
    </source>
</evidence>
<dbReference type="Proteomes" id="UP000230002">
    <property type="component" value="Unassembled WGS sequence"/>
</dbReference>
<comment type="caution">
    <text evidence="2">The sequence shown here is derived from an EMBL/GenBank/DDBJ whole genome shotgun (WGS) entry which is preliminary data.</text>
</comment>
<sequence length="139" mass="15412">MLLTENQADGKENYLSTHPQLLPAGQHTDHPVPDCQRASSGMDSIPSHRLLQCPELLAEIFSHLELGTSPTDVKSSRTSEINDEHRKLRKTLAAAALSCRALTAHALVVLWRQLDSVQPLLSLLSKRKRQFPKSNITVS</sequence>